<accession>A0A2H9T341</accession>
<gene>
    <name evidence="1" type="ORF">CI610_03434</name>
</gene>
<sequence>MRNVLFSTGTTVHCLHTYKLLLFTYRDPQSGLKYNDICLGRTTRDCYVSHNVWERYSFNTFIQHYFRLPDGIPVWVKVKAINHCQ</sequence>
<evidence type="ECO:0000313" key="1">
    <source>
        <dbReference type="EMBL" id="PJE77640.1"/>
    </source>
</evidence>
<dbReference type="AlphaFoldDB" id="A0A2H9T341"/>
<dbReference type="EMBL" id="NSIT01000454">
    <property type="protein sequence ID" value="PJE77640.1"/>
    <property type="molecule type" value="Genomic_DNA"/>
</dbReference>
<protein>
    <submittedName>
        <fullName evidence="1">Uncharacterized protein</fullName>
    </submittedName>
</protein>
<comment type="caution">
    <text evidence="1">The sequence shown here is derived from an EMBL/GenBank/DDBJ whole genome shotgun (WGS) entry which is preliminary data.</text>
</comment>
<reference evidence="1" key="1">
    <citation type="journal article" date="2017" name="Appl. Environ. Microbiol.">
        <title>Molecular characterization of an Endozoicomonas-like organism causing infection in king scallop Pecten maximus L.</title>
        <authorList>
            <person name="Cano I."/>
            <person name="van Aerle R."/>
            <person name="Ross S."/>
            <person name="Verner-Jeffreys D.W."/>
            <person name="Paley R.K."/>
            <person name="Rimmer G."/>
            <person name="Ryder D."/>
            <person name="Hooper P."/>
            <person name="Stone D."/>
            <person name="Feist S.W."/>
        </authorList>
    </citation>
    <scope>NUCLEOTIDE SEQUENCE</scope>
</reference>
<name>A0A2H9T341_9ZZZZ</name>
<proteinExistence type="predicted"/>
<organism evidence="1">
    <name type="scientific">invertebrate metagenome</name>
    <dbReference type="NCBI Taxonomy" id="1711999"/>
    <lineage>
        <taxon>unclassified sequences</taxon>
        <taxon>metagenomes</taxon>
        <taxon>organismal metagenomes</taxon>
    </lineage>
</organism>